<comment type="caution">
    <text evidence="4">The sequence shown here is derived from an EMBL/GenBank/DDBJ whole genome shotgun (WGS) entry which is preliminary data.</text>
</comment>
<dbReference type="PANTHER" id="PTHR10366">
    <property type="entry name" value="NAD DEPENDENT EPIMERASE/DEHYDRATASE"/>
    <property type="match status" value="1"/>
</dbReference>
<evidence type="ECO:0000313" key="4">
    <source>
        <dbReference type="EMBL" id="OCG75996.1"/>
    </source>
</evidence>
<dbReference type="STRING" id="904291.A7J15_12865"/>
<evidence type="ECO:0000256" key="2">
    <source>
        <dbReference type="ARBA" id="ARBA00023445"/>
    </source>
</evidence>
<dbReference type="InterPro" id="IPR001509">
    <property type="entry name" value="Epimerase_deHydtase"/>
</dbReference>
<evidence type="ECO:0000259" key="3">
    <source>
        <dbReference type="Pfam" id="PF01370"/>
    </source>
</evidence>
<proteinExistence type="inferred from homology"/>
<feature type="domain" description="NAD-dependent epimerase/dehydratase" evidence="3">
    <location>
        <begin position="19"/>
        <end position="257"/>
    </location>
</feature>
<dbReference type="AlphaFoldDB" id="A0A1B9NHD0"/>
<comment type="similarity">
    <text evidence="2">Belongs to the NAD(P)-dependent epimerase/dehydratase family. Dihydroflavonol-4-reductase subfamily.</text>
</comment>
<evidence type="ECO:0000256" key="1">
    <source>
        <dbReference type="ARBA" id="ARBA00023002"/>
    </source>
</evidence>
<evidence type="ECO:0000313" key="5">
    <source>
        <dbReference type="Proteomes" id="UP000093355"/>
    </source>
</evidence>
<dbReference type="GO" id="GO:0016616">
    <property type="term" value="F:oxidoreductase activity, acting on the CH-OH group of donors, NAD or NADP as acceptor"/>
    <property type="evidence" value="ECO:0007669"/>
    <property type="project" value="TreeGrafter"/>
</dbReference>
<sequence>MRDRSAARTTIGRRMADTILVTGITGYIGGYVAAEALRRGWRVRGSLRDRARADEVREAIRAAGQDPSGVELVELDLLRDDGWEGAVDGCRFVLHVASPFLTQRPAHADDLIAPAVEGTRRAVTTALRAGAERVVVTSSVAAVQQGHRVAGRPYGPEDWTDTASREVTVYARSKTLAEREAWSIADRLDARGRLAVINPGTVLGPLLTDDKGTSVDVLARLLSGAMPVVPDLHLPWVDVRDIAEAHVAALTSPVAAGRRTIVASDSLSLIEIARIVRERVPEATAALPSRSLRGAALRLASLVVRDLRDNRPFLATPRRFDQSGAEALLGHPLRPIPEAVEDTVRSLLDRGLLA</sequence>
<name>A0A1B9NHD0_9MICO</name>
<gene>
    <name evidence="4" type="ORF">A7J15_12865</name>
</gene>
<dbReference type="Proteomes" id="UP000093355">
    <property type="component" value="Unassembled WGS sequence"/>
</dbReference>
<dbReference type="FunFam" id="3.40.50.720:FF:000336">
    <property type="entry name" value="Aldehyde reductase"/>
    <property type="match status" value="1"/>
</dbReference>
<accession>A0A1B9NHD0</accession>
<dbReference type="EMBL" id="LXMD01000008">
    <property type="protein sequence ID" value="OCG75996.1"/>
    <property type="molecule type" value="Genomic_DNA"/>
</dbReference>
<dbReference type="Pfam" id="PF01370">
    <property type="entry name" value="Epimerase"/>
    <property type="match status" value="1"/>
</dbReference>
<organism evidence="4 5">
    <name type="scientific">Microbacterium sediminis</name>
    <dbReference type="NCBI Taxonomy" id="904291"/>
    <lineage>
        <taxon>Bacteria</taxon>
        <taxon>Bacillati</taxon>
        <taxon>Actinomycetota</taxon>
        <taxon>Actinomycetes</taxon>
        <taxon>Micrococcales</taxon>
        <taxon>Microbacteriaceae</taxon>
        <taxon>Microbacterium</taxon>
    </lineage>
</organism>
<dbReference type="InterPro" id="IPR050425">
    <property type="entry name" value="NAD(P)_dehydrat-like"/>
</dbReference>
<dbReference type="InterPro" id="IPR036291">
    <property type="entry name" value="NAD(P)-bd_dom_sf"/>
</dbReference>
<dbReference type="SUPFAM" id="SSF51735">
    <property type="entry name" value="NAD(P)-binding Rossmann-fold domains"/>
    <property type="match status" value="1"/>
</dbReference>
<dbReference type="Gene3D" id="3.40.50.720">
    <property type="entry name" value="NAD(P)-binding Rossmann-like Domain"/>
    <property type="match status" value="1"/>
</dbReference>
<keyword evidence="5" id="KW-1185">Reference proteome</keyword>
<protein>
    <recommendedName>
        <fullName evidence="3">NAD-dependent epimerase/dehydratase domain-containing protein</fullName>
    </recommendedName>
</protein>
<reference evidence="4 5" key="1">
    <citation type="submission" date="2016-05" db="EMBL/GenBank/DDBJ databases">
        <authorList>
            <person name="Lavstsen T."/>
            <person name="Jespersen J.S."/>
        </authorList>
    </citation>
    <scope>NUCLEOTIDE SEQUENCE [LARGE SCALE GENOMIC DNA]</scope>
    <source>
        <strain evidence="4 5">YLB-01</strain>
    </source>
</reference>
<dbReference type="PANTHER" id="PTHR10366:SF564">
    <property type="entry name" value="STEROL-4-ALPHA-CARBOXYLATE 3-DEHYDROGENASE, DECARBOXYLATING"/>
    <property type="match status" value="1"/>
</dbReference>
<keyword evidence="1" id="KW-0560">Oxidoreductase</keyword>